<evidence type="ECO:0000256" key="2">
    <source>
        <dbReference type="SAM" id="SignalP"/>
    </source>
</evidence>
<keyword evidence="2" id="KW-0732">Signal</keyword>
<comment type="caution">
    <text evidence="3">The sequence shown here is derived from an EMBL/GenBank/DDBJ whole genome shotgun (WGS) entry which is preliminary data.</text>
</comment>
<organism evidence="3 4">
    <name type="scientific">Polypedilum vanderplanki</name>
    <name type="common">Sleeping chironomid midge</name>
    <dbReference type="NCBI Taxonomy" id="319348"/>
    <lineage>
        <taxon>Eukaryota</taxon>
        <taxon>Metazoa</taxon>
        <taxon>Ecdysozoa</taxon>
        <taxon>Arthropoda</taxon>
        <taxon>Hexapoda</taxon>
        <taxon>Insecta</taxon>
        <taxon>Pterygota</taxon>
        <taxon>Neoptera</taxon>
        <taxon>Endopterygota</taxon>
        <taxon>Diptera</taxon>
        <taxon>Nematocera</taxon>
        <taxon>Chironomoidea</taxon>
        <taxon>Chironomidae</taxon>
        <taxon>Chironominae</taxon>
        <taxon>Polypedilum</taxon>
        <taxon>Polypedilum</taxon>
    </lineage>
</organism>
<feature type="region of interest" description="Disordered" evidence="1">
    <location>
        <begin position="108"/>
        <end position="158"/>
    </location>
</feature>
<gene>
    <name evidence="3" type="ORF">PVAND_017160</name>
</gene>
<reference evidence="3" key="1">
    <citation type="submission" date="2021-03" db="EMBL/GenBank/DDBJ databases">
        <title>Chromosome level genome of the anhydrobiotic midge Polypedilum vanderplanki.</title>
        <authorList>
            <person name="Yoshida Y."/>
            <person name="Kikawada T."/>
            <person name="Gusev O."/>
        </authorList>
    </citation>
    <scope>NUCLEOTIDE SEQUENCE</scope>
    <source>
        <strain evidence="3">NIAS01</strain>
        <tissue evidence="3">Whole body or cell culture</tissue>
    </source>
</reference>
<feature type="region of interest" description="Disordered" evidence="1">
    <location>
        <begin position="49"/>
        <end position="70"/>
    </location>
</feature>
<feature type="compositionally biased region" description="Low complexity" evidence="1">
    <location>
        <begin position="108"/>
        <end position="118"/>
    </location>
</feature>
<accession>A0A9J6BHI3</accession>
<feature type="chain" id="PRO_5039935979" evidence="2">
    <location>
        <begin position="22"/>
        <end position="158"/>
    </location>
</feature>
<proteinExistence type="predicted"/>
<feature type="signal peptide" evidence="2">
    <location>
        <begin position="1"/>
        <end position="21"/>
    </location>
</feature>
<dbReference type="Proteomes" id="UP001107558">
    <property type="component" value="Chromosome 4"/>
</dbReference>
<evidence type="ECO:0000313" key="4">
    <source>
        <dbReference type="Proteomes" id="UP001107558"/>
    </source>
</evidence>
<evidence type="ECO:0000313" key="3">
    <source>
        <dbReference type="EMBL" id="KAG5669269.1"/>
    </source>
</evidence>
<protein>
    <submittedName>
        <fullName evidence="3">Uncharacterized protein</fullName>
    </submittedName>
</protein>
<dbReference type="EMBL" id="JADBJN010000004">
    <property type="protein sequence ID" value="KAG5669269.1"/>
    <property type="molecule type" value="Genomic_DNA"/>
</dbReference>
<name>A0A9J6BHI3_POLVA</name>
<keyword evidence="4" id="KW-1185">Reference proteome</keyword>
<dbReference type="AlphaFoldDB" id="A0A9J6BHI3"/>
<evidence type="ECO:0000256" key="1">
    <source>
        <dbReference type="SAM" id="MobiDB-lite"/>
    </source>
</evidence>
<feature type="compositionally biased region" description="Basic residues" evidence="1">
    <location>
        <begin position="53"/>
        <end position="69"/>
    </location>
</feature>
<sequence>MRTFIIFSFVILAFVVASINAGGSSQSSEISSPPSSSISYTKPYKYDYEGNKKRTKKPKKGGKTTKKSKSCNSRIQINIYKMKIFINFSFIILAFIVANIDAGGSSISSEISPPSSSVSHKKPFEDNQMKPRNFDEKEFGPLKRGRAHHQRFENLVSD</sequence>
<feature type="compositionally biased region" description="Basic and acidic residues" evidence="1">
    <location>
        <begin position="122"/>
        <end position="141"/>
    </location>
</feature>